<proteinExistence type="predicted"/>
<name>A0ABR3B7N5_PHYBL</name>
<accession>A0ABR3B7N5</accession>
<evidence type="ECO:0000256" key="3">
    <source>
        <dbReference type="SAM" id="MobiDB-lite"/>
    </source>
</evidence>
<feature type="region of interest" description="Disordered" evidence="3">
    <location>
        <begin position="1"/>
        <end position="39"/>
    </location>
</feature>
<dbReference type="Proteomes" id="UP001448207">
    <property type="component" value="Unassembled WGS sequence"/>
</dbReference>
<evidence type="ECO:0000313" key="5">
    <source>
        <dbReference type="Proteomes" id="UP001448207"/>
    </source>
</evidence>
<comment type="caution">
    <text evidence="4">The sequence shown here is derived from an EMBL/GenBank/DDBJ whole genome shotgun (WGS) entry which is preliminary data.</text>
</comment>
<dbReference type="InterPro" id="IPR051149">
    <property type="entry name" value="Spindly/BICDR_Dynein_Adapter"/>
</dbReference>
<keyword evidence="5" id="KW-1185">Reference proteome</keyword>
<feature type="compositionally biased region" description="Polar residues" evidence="3">
    <location>
        <begin position="133"/>
        <end position="148"/>
    </location>
</feature>
<protein>
    <submittedName>
        <fullName evidence="4">Uncharacterized protein</fullName>
    </submittedName>
</protein>
<feature type="compositionally biased region" description="Basic residues" evidence="3">
    <location>
        <begin position="1"/>
        <end position="11"/>
    </location>
</feature>
<reference evidence="4 5" key="1">
    <citation type="submission" date="2024-04" db="EMBL/GenBank/DDBJ databases">
        <title>Symmetric and asymmetric DNA N6-adenine methylation regulates different biological responses in Mucorales.</title>
        <authorList>
            <consortium name="Lawrence Berkeley National Laboratory"/>
            <person name="Lax C."/>
            <person name="Mondo S.J."/>
            <person name="Osorio-Concepcion M."/>
            <person name="Muszewska A."/>
            <person name="Corrochano-Luque M."/>
            <person name="Gutierrez G."/>
            <person name="Riley R."/>
            <person name="Lipzen A."/>
            <person name="Guo J."/>
            <person name="Hundley H."/>
            <person name="Amirebrahimi M."/>
            <person name="Ng V."/>
            <person name="Lorenzo-Gutierrez D."/>
            <person name="Binder U."/>
            <person name="Yang J."/>
            <person name="Song Y."/>
            <person name="Canovas D."/>
            <person name="Navarro E."/>
            <person name="Freitag M."/>
            <person name="Gabaldon T."/>
            <person name="Grigoriev I.V."/>
            <person name="Corrochano L.M."/>
            <person name="Nicolas F.E."/>
            <person name="Garre V."/>
        </authorList>
    </citation>
    <scope>NUCLEOTIDE SEQUENCE [LARGE SCALE GENOMIC DNA]</scope>
    <source>
        <strain evidence="4 5">L51</strain>
    </source>
</reference>
<gene>
    <name evidence="4" type="ORF">J3Q64DRAFT_1341311</name>
</gene>
<evidence type="ECO:0000256" key="1">
    <source>
        <dbReference type="ARBA" id="ARBA00023054"/>
    </source>
</evidence>
<feature type="coiled-coil region" evidence="2">
    <location>
        <begin position="175"/>
        <end position="267"/>
    </location>
</feature>
<evidence type="ECO:0000256" key="2">
    <source>
        <dbReference type="SAM" id="Coils"/>
    </source>
</evidence>
<evidence type="ECO:0000313" key="4">
    <source>
        <dbReference type="EMBL" id="KAL0092082.1"/>
    </source>
</evidence>
<dbReference type="PANTHER" id="PTHR32123">
    <property type="entry name" value="BICD FAMILY-LIKE CARGO ADAPTER"/>
    <property type="match status" value="1"/>
</dbReference>
<dbReference type="PANTHER" id="PTHR32123:SF9">
    <property type="entry name" value="PROTEIN SPINDLY"/>
    <property type="match status" value="1"/>
</dbReference>
<feature type="region of interest" description="Disordered" evidence="3">
    <location>
        <begin position="131"/>
        <end position="160"/>
    </location>
</feature>
<keyword evidence="1 2" id="KW-0175">Coiled coil</keyword>
<dbReference type="EMBL" id="JBCLYO010000003">
    <property type="protein sequence ID" value="KAL0092082.1"/>
    <property type="molecule type" value="Genomic_DNA"/>
</dbReference>
<sequence length="606" mass="68696">MLSNSHRRISPKKLPGAPKPSMSAPTSNQPIPDAWKLSEPSSPALSTSSFMSSVSWVAEKSAVELVTLLKNAYTVLRDKEKDLTLAAEIGRSLLENNMSLKSKYEALLGQVQTYQQEIVLDRREARRGELIFGNTTPDPRNDAASSQSKGDRGTETTDDDTMHFVSHQHSRQAIIESLERKNVEIQTMLEQALSENASAGQINDRKTRQLETEIVWLRTNLEEATTRIEELKENQHNRQERIRRHDEREFEQQITEDQALLEDLTEKVSGLLTDNEHLASSKKAVEEKLACAVHDLGQLRSQFEQFQFNQQGYSLLQEAYQRQFKHIAELNESLEEHRQVLSRLRDRGIWSARQSPSVSDYGAAKTRVVPSTTMSSTTLRDPDHHQKQSLLGELENAWQQKKCAPQTPHLSTNDIWPVLQESQSETLSSASIHNRVEPPRPRLRSASSFAKLRDLATMTERNLTSFCSAPGNYAMEAFLTSAGITDRSILDESISFLAQSENIDEDGQERHTFIFDDIEMFGPDGTGSLYDAMDLYPHLCDMTFSSADTLDSDESEQGIVSRIKHLLRCIFRSVWRWCRFAMVLATAVLINLWQGPDAMLERGDMK</sequence>
<organism evidence="4 5">
    <name type="scientific">Phycomyces blakesleeanus</name>
    <dbReference type="NCBI Taxonomy" id="4837"/>
    <lineage>
        <taxon>Eukaryota</taxon>
        <taxon>Fungi</taxon>
        <taxon>Fungi incertae sedis</taxon>
        <taxon>Mucoromycota</taxon>
        <taxon>Mucoromycotina</taxon>
        <taxon>Mucoromycetes</taxon>
        <taxon>Mucorales</taxon>
        <taxon>Phycomycetaceae</taxon>
        <taxon>Phycomyces</taxon>
    </lineage>
</organism>